<reference evidence="1 2" key="1">
    <citation type="submission" date="2021-05" db="EMBL/GenBank/DDBJ databases">
        <title>Genome Assembly of Synthetic Allotetraploid Brassica napus Reveals Homoeologous Exchanges between Subgenomes.</title>
        <authorList>
            <person name="Davis J.T."/>
        </authorList>
    </citation>
    <scope>NUCLEOTIDE SEQUENCE [LARGE SCALE GENOMIC DNA]</scope>
    <source>
        <strain evidence="2">cv. Da-Ae</strain>
        <tissue evidence="1">Seedling</tissue>
    </source>
</reference>
<dbReference type="EMBL" id="JAGKQM010000016">
    <property type="protein sequence ID" value="KAH0874038.1"/>
    <property type="molecule type" value="Genomic_DNA"/>
</dbReference>
<evidence type="ECO:0000313" key="1">
    <source>
        <dbReference type="EMBL" id="KAH0874038.1"/>
    </source>
</evidence>
<name>A0ABQ7Z1I6_BRANA</name>
<sequence length="309" mass="34072">MAWGQDLCVDCETLSLLRHPSSFSLGVSVGGSTVVRLVKTSSTTEQIYVRFSCVKARGTKDLWLCHPGDADYVFSSGIFAVIFSSPLRVAVASPVPLLVTTHPLRTSRSDETRTRSARRLVPVAPLSRLFPYPDFSDERSPSTPPTFWGCSALTTVSSRHPLSLPPQNIITPACLASELIYPPSPPQATLAPAAPFLRLLLVVFDCLRKLMPAINFREPKTVTMTLFCSAYLNIPYLSQVCTLVSRSPTLVGILCSYVVHIIIKRKPLITSVGYCQPFPNPLDRAPHCRFIFRLQYVLGNISFRVSSIS</sequence>
<keyword evidence="2" id="KW-1185">Reference proteome</keyword>
<comment type="caution">
    <text evidence="1">The sequence shown here is derived from an EMBL/GenBank/DDBJ whole genome shotgun (WGS) entry which is preliminary data.</text>
</comment>
<gene>
    <name evidence="1" type="ORF">HID58_071400</name>
</gene>
<proteinExistence type="predicted"/>
<evidence type="ECO:0000313" key="2">
    <source>
        <dbReference type="Proteomes" id="UP000824890"/>
    </source>
</evidence>
<dbReference type="Proteomes" id="UP000824890">
    <property type="component" value="Unassembled WGS sequence"/>
</dbReference>
<organism evidence="1 2">
    <name type="scientific">Brassica napus</name>
    <name type="common">Rape</name>
    <dbReference type="NCBI Taxonomy" id="3708"/>
    <lineage>
        <taxon>Eukaryota</taxon>
        <taxon>Viridiplantae</taxon>
        <taxon>Streptophyta</taxon>
        <taxon>Embryophyta</taxon>
        <taxon>Tracheophyta</taxon>
        <taxon>Spermatophyta</taxon>
        <taxon>Magnoliopsida</taxon>
        <taxon>eudicotyledons</taxon>
        <taxon>Gunneridae</taxon>
        <taxon>Pentapetalae</taxon>
        <taxon>rosids</taxon>
        <taxon>malvids</taxon>
        <taxon>Brassicales</taxon>
        <taxon>Brassicaceae</taxon>
        <taxon>Brassiceae</taxon>
        <taxon>Brassica</taxon>
    </lineage>
</organism>
<protein>
    <submittedName>
        <fullName evidence="1">Uncharacterized protein</fullName>
    </submittedName>
</protein>
<accession>A0ABQ7Z1I6</accession>